<dbReference type="RefSeq" id="WP_378160670.1">
    <property type="nucleotide sequence ID" value="NZ_JBHSBU010000001.1"/>
</dbReference>
<evidence type="ECO:0000313" key="4">
    <source>
        <dbReference type="EMBL" id="MFC4158226.1"/>
    </source>
</evidence>
<sequence length="337" mass="36023">MAHRRLFVIYAGGTIGMQKTAAGHAPAAGYLPTELAAIARRTPGFPDYLLKEYSPLIDSSNLQPAHWNQIVEDIANHYHDFDGFVVIHGTDTLAYTASALSFMLENLAKPVIVTGAMVSLAEQPNDAEQNLVDAFYWAGRSTLHEVCIAFNRQLLRGNRARKLWGADMGAFGSPNYPILGRFQGEAELNAALCLPPPSQPFRAHRIDPELAIAGLKLYPGHSTRMLAAALATPLRGALVESYGAGNAPDADQALMAAFAEATARGCVLVNCTQCISGKVEMSQYAAGSALARAGLISGLDMTPEAVLTKLYFVLSQPAGLLNPEDLLTTNLRGELSA</sequence>
<dbReference type="Gene3D" id="3.40.50.1170">
    <property type="entry name" value="L-asparaginase, N-terminal domain"/>
    <property type="match status" value="1"/>
</dbReference>
<dbReference type="PIRSF" id="PIRSF500176">
    <property type="entry name" value="L_ASNase"/>
    <property type="match status" value="1"/>
</dbReference>
<dbReference type="InterPro" id="IPR006034">
    <property type="entry name" value="Asparaginase/glutaminase-like"/>
</dbReference>
<evidence type="ECO:0000259" key="2">
    <source>
        <dbReference type="Pfam" id="PF00710"/>
    </source>
</evidence>
<dbReference type="Proteomes" id="UP001595791">
    <property type="component" value="Unassembled WGS sequence"/>
</dbReference>
<proteinExistence type="predicted"/>
<protein>
    <submittedName>
        <fullName evidence="4">Asparaginase domain-containing protein</fullName>
        <ecNumber evidence="4">3.5.1.1</ecNumber>
    </submittedName>
</protein>
<accession>A0ABV8MLN1</accession>
<evidence type="ECO:0000313" key="5">
    <source>
        <dbReference type="Proteomes" id="UP001595791"/>
    </source>
</evidence>
<dbReference type="PANTHER" id="PTHR11707:SF28">
    <property type="entry name" value="60 KDA LYSOPHOSPHOLIPASE"/>
    <property type="match status" value="1"/>
</dbReference>
<feature type="domain" description="Asparaginase/glutaminase C-terminal" evidence="3">
    <location>
        <begin position="214"/>
        <end position="316"/>
    </location>
</feature>
<keyword evidence="4" id="KW-0378">Hydrolase</keyword>
<dbReference type="InterPro" id="IPR040919">
    <property type="entry name" value="Asparaginase_C"/>
</dbReference>
<reference evidence="5" key="1">
    <citation type="journal article" date="2019" name="Int. J. Syst. Evol. Microbiol.">
        <title>The Global Catalogue of Microorganisms (GCM) 10K type strain sequencing project: providing services to taxonomists for standard genome sequencing and annotation.</title>
        <authorList>
            <consortium name="The Broad Institute Genomics Platform"/>
            <consortium name="The Broad Institute Genome Sequencing Center for Infectious Disease"/>
            <person name="Wu L."/>
            <person name="Ma J."/>
        </authorList>
    </citation>
    <scope>NUCLEOTIDE SEQUENCE [LARGE SCALE GENOMIC DNA]</scope>
    <source>
        <strain evidence="5">LMG 29894</strain>
    </source>
</reference>
<dbReference type="Gene3D" id="3.40.50.40">
    <property type="match status" value="1"/>
</dbReference>
<dbReference type="InterPro" id="IPR037152">
    <property type="entry name" value="L-asparaginase_N_sf"/>
</dbReference>
<dbReference type="CDD" id="cd08963">
    <property type="entry name" value="L-asparaginase_I"/>
    <property type="match status" value="1"/>
</dbReference>
<gene>
    <name evidence="4" type="ORF">ACFOW7_02525</name>
</gene>
<evidence type="ECO:0000256" key="1">
    <source>
        <dbReference type="PROSITE-ProRule" id="PRU10100"/>
    </source>
</evidence>
<dbReference type="EC" id="3.5.1.1" evidence="4"/>
<dbReference type="SUPFAM" id="SSF53774">
    <property type="entry name" value="Glutaminase/Asparaginase"/>
    <property type="match status" value="1"/>
</dbReference>
<dbReference type="InterPro" id="IPR041725">
    <property type="entry name" value="L-asparaginase_I"/>
</dbReference>
<dbReference type="InterPro" id="IPR027473">
    <property type="entry name" value="L-asparaginase_C"/>
</dbReference>
<keyword evidence="5" id="KW-1185">Reference proteome</keyword>
<evidence type="ECO:0000259" key="3">
    <source>
        <dbReference type="Pfam" id="PF17763"/>
    </source>
</evidence>
<dbReference type="PANTHER" id="PTHR11707">
    <property type="entry name" value="L-ASPARAGINASE"/>
    <property type="match status" value="1"/>
</dbReference>
<organism evidence="4 5">
    <name type="scientific">Chitinimonas lacunae</name>
    <dbReference type="NCBI Taxonomy" id="1963018"/>
    <lineage>
        <taxon>Bacteria</taxon>
        <taxon>Pseudomonadati</taxon>
        <taxon>Pseudomonadota</taxon>
        <taxon>Betaproteobacteria</taxon>
        <taxon>Neisseriales</taxon>
        <taxon>Chitinibacteraceae</taxon>
        <taxon>Chitinimonas</taxon>
    </lineage>
</organism>
<dbReference type="InterPro" id="IPR027474">
    <property type="entry name" value="L-asparaginase_N"/>
</dbReference>
<dbReference type="InterPro" id="IPR027475">
    <property type="entry name" value="Asparaginase/glutaminase_AS2"/>
</dbReference>
<dbReference type="GO" id="GO:0004067">
    <property type="term" value="F:asparaginase activity"/>
    <property type="evidence" value="ECO:0007669"/>
    <property type="project" value="UniProtKB-EC"/>
</dbReference>
<dbReference type="PIRSF" id="PIRSF001220">
    <property type="entry name" value="L-ASNase_gatD"/>
    <property type="match status" value="1"/>
</dbReference>
<dbReference type="PRINTS" id="PR00139">
    <property type="entry name" value="ASNGLNASE"/>
</dbReference>
<dbReference type="EMBL" id="JBHSBU010000001">
    <property type="protein sequence ID" value="MFC4158226.1"/>
    <property type="molecule type" value="Genomic_DNA"/>
</dbReference>
<feature type="domain" description="L-asparaginase N-terminal" evidence="2">
    <location>
        <begin position="5"/>
        <end position="189"/>
    </location>
</feature>
<dbReference type="Pfam" id="PF17763">
    <property type="entry name" value="Asparaginase_C"/>
    <property type="match status" value="1"/>
</dbReference>
<name>A0ABV8MLN1_9NEIS</name>
<dbReference type="PROSITE" id="PS00917">
    <property type="entry name" value="ASN_GLN_ASE_2"/>
    <property type="match status" value="1"/>
</dbReference>
<dbReference type="SMART" id="SM00870">
    <property type="entry name" value="Asparaginase"/>
    <property type="match status" value="1"/>
</dbReference>
<dbReference type="PROSITE" id="PS51732">
    <property type="entry name" value="ASN_GLN_ASE_3"/>
    <property type="match status" value="1"/>
</dbReference>
<comment type="caution">
    <text evidence="4">The sequence shown here is derived from an EMBL/GenBank/DDBJ whole genome shotgun (WGS) entry which is preliminary data.</text>
</comment>
<dbReference type="Pfam" id="PF00710">
    <property type="entry name" value="Asparaginase"/>
    <property type="match status" value="1"/>
</dbReference>
<dbReference type="InterPro" id="IPR036152">
    <property type="entry name" value="Asp/glu_Ase-like_sf"/>
</dbReference>
<dbReference type="SFLD" id="SFLDS00057">
    <property type="entry name" value="Glutaminase/Asparaginase"/>
    <property type="match status" value="1"/>
</dbReference>
<feature type="active site" evidence="1">
    <location>
        <position position="90"/>
    </location>
</feature>